<dbReference type="KEGG" id="vhy:G7082_13225"/>
<keyword evidence="2" id="KW-0472">Membrane</keyword>
<evidence type="ECO:0000313" key="4">
    <source>
        <dbReference type="Proteomes" id="UP000501747"/>
    </source>
</evidence>
<keyword evidence="4" id="KW-1185">Reference proteome</keyword>
<gene>
    <name evidence="3" type="ORF">G7082_13225</name>
</gene>
<proteinExistence type="predicted"/>
<dbReference type="AlphaFoldDB" id="A0A6G8AWB7"/>
<dbReference type="EMBL" id="CP049887">
    <property type="protein sequence ID" value="QIL49391.1"/>
    <property type="molecule type" value="Genomic_DNA"/>
</dbReference>
<accession>A0A6G8AWB7</accession>
<sequence>MDKKKILLTIIIGLLSISTIIGFGMLKSTKSKLDEETQANTKLVEQNKKLIDANTKADKKIDDLAKKYDGINKELEKIKSETGTVE</sequence>
<keyword evidence="1" id="KW-0175">Coiled coil</keyword>
<evidence type="ECO:0000256" key="2">
    <source>
        <dbReference type="SAM" id="Phobius"/>
    </source>
</evidence>
<evidence type="ECO:0000256" key="1">
    <source>
        <dbReference type="SAM" id="Coils"/>
    </source>
</evidence>
<protein>
    <submittedName>
        <fullName evidence="3">Uncharacterized protein</fullName>
    </submittedName>
</protein>
<feature type="coiled-coil region" evidence="1">
    <location>
        <begin position="26"/>
        <end position="81"/>
    </location>
</feature>
<reference evidence="3 4" key="1">
    <citation type="submission" date="2020-03" db="EMBL/GenBank/DDBJ databases">
        <title>Vagococcus sp. nov., isolated from beetles.</title>
        <authorList>
            <person name="Hyun D.-W."/>
            <person name="Bae J.-W."/>
        </authorList>
    </citation>
    <scope>NUCLEOTIDE SEQUENCE [LARGE SCALE GENOMIC DNA]</scope>
    <source>
        <strain evidence="3 4">HDW17B</strain>
    </source>
</reference>
<keyword evidence="2" id="KW-1133">Transmembrane helix</keyword>
<organism evidence="3 4">
    <name type="scientific">Vagococcus hydrophili</name>
    <dbReference type="NCBI Taxonomy" id="2714947"/>
    <lineage>
        <taxon>Bacteria</taxon>
        <taxon>Bacillati</taxon>
        <taxon>Bacillota</taxon>
        <taxon>Bacilli</taxon>
        <taxon>Lactobacillales</taxon>
        <taxon>Enterococcaceae</taxon>
        <taxon>Vagococcus</taxon>
    </lineage>
</organism>
<name>A0A6G8AWB7_9ENTE</name>
<keyword evidence="2" id="KW-0812">Transmembrane</keyword>
<dbReference type="Proteomes" id="UP000501747">
    <property type="component" value="Chromosome"/>
</dbReference>
<dbReference type="RefSeq" id="WP_166035649.1">
    <property type="nucleotide sequence ID" value="NZ_CP049887.1"/>
</dbReference>
<feature type="transmembrane region" description="Helical" evidence="2">
    <location>
        <begin position="6"/>
        <end position="26"/>
    </location>
</feature>
<evidence type="ECO:0000313" key="3">
    <source>
        <dbReference type="EMBL" id="QIL49391.1"/>
    </source>
</evidence>